<dbReference type="InterPro" id="IPR057336">
    <property type="entry name" value="GerAC_N"/>
</dbReference>
<evidence type="ECO:0000256" key="7">
    <source>
        <dbReference type="ARBA" id="ARBA00023288"/>
    </source>
</evidence>
<dbReference type="Proteomes" id="UP000824128">
    <property type="component" value="Unassembled WGS sequence"/>
</dbReference>
<protein>
    <recommendedName>
        <fullName evidence="13">Germination protein, Ger(X)C family</fullName>
    </recommendedName>
</protein>
<evidence type="ECO:0000313" key="12">
    <source>
        <dbReference type="Proteomes" id="UP000824128"/>
    </source>
</evidence>
<dbReference type="Pfam" id="PF05504">
    <property type="entry name" value="Spore_GerAC"/>
    <property type="match status" value="1"/>
</dbReference>
<evidence type="ECO:0000256" key="4">
    <source>
        <dbReference type="ARBA" id="ARBA00022729"/>
    </source>
</evidence>
<comment type="similarity">
    <text evidence="2">Belongs to the GerABKC lipoprotein family.</text>
</comment>
<reference evidence="11" key="1">
    <citation type="submission" date="2020-10" db="EMBL/GenBank/DDBJ databases">
        <authorList>
            <person name="Gilroy R."/>
        </authorList>
    </citation>
    <scope>NUCLEOTIDE SEQUENCE</scope>
    <source>
        <strain evidence="11">ChiGjej2B2-16831</strain>
    </source>
</reference>
<feature type="signal peptide" evidence="8">
    <location>
        <begin position="1"/>
        <end position="22"/>
    </location>
</feature>
<proteinExistence type="inferred from homology"/>
<reference evidence="11" key="2">
    <citation type="journal article" date="2021" name="PeerJ">
        <title>Extensive microbial diversity within the chicken gut microbiome revealed by metagenomics and culture.</title>
        <authorList>
            <person name="Gilroy R."/>
            <person name="Ravi A."/>
            <person name="Getino M."/>
            <person name="Pursley I."/>
            <person name="Horton D.L."/>
            <person name="Alikhan N.F."/>
            <person name="Baker D."/>
            <person name="Gharbi K."/>
            <person name="Hall N."/>
            <person name="Watson M."/>
            <person name="Adriaenssens E.M."/>
            <person name="Foster-Nyarko E."/>
            <person name="Jarju S."/>
            <person name="Secka A."/>
            <person name="Antonio M."/>
            <person name="Oren A."/>
            <person name="Chaudhuri R.R."/>
            <person name="La Ragione R."/>
            <person name="Hildebrand F."/>
            <person name="Pallen M.J."/>
        </authorList>
    </citation>
    <scope>NUCLEOTIDE SEQUENCE</scope>
    <source>
        <strain evidence="11">ChiGjej2B2-16831</strain>
    </source>
</reference>
<accession>A0A9D1STI3</accession>
<keyword evidence="5" id="KW-0472">Membrane</keyword>
<feature type="domain" description="Spore germination GerAC-like C-terminal" evidence="9">
    <location>
        <begin position="237"/>
        <end position="394"/>
    </location>
</feature>
<evidence type="ECO:0000256" key="2">
    <source>
        <dbReference type="ARBA" id="ARBA00007886"/>
    </source>
</evidence>
<keyword evidence="3" id="KW-0309">Germination</keyword>
<dbReference type="Pfam" id="PF25198">
    <property type="entry name" value="Spore_GerAC_N"/>
    <property type="match status" value="1"/>
</dbReference>
<dbReference type="PANTHER" id="PTHR35789:SF1">
    <property type="entry name" value="SPORE GERMINATION PROTEIN B3"/>
    <property type="match status" value="1"/>
</dbReference>
<keyword evidence="6" id="KW-0564">Palmitate</keyword>
<keyword evidence="4 8" id="KW-0732">Signal</keyword>
<dbReference type="GO" id="GO:0016020">
    <property type="term" value="C:membrane"/>
    <property type="evidence" value="ECO:0007669"/>
    <property type="project" value="UniProtKB-SubCell"/>
</dbReference>
<dbReference type="InterPro" id="IPR038501">
    <property type="entry name" value="Spore_GerAC_C_sf"/>
</dbReference>
<dbReference type="InterPro" id="IPR008844">
    <property type="entry name" value="Spore_GerAC-like"/>
</dbReference>
<evidence type="ECO:0000256" key="1">
    <source>
        <dbReference type="ARBA" id="ARBA00004635"/>
    </source>
</evidence>
<dbReference type="PANTHER" id="PTHR35789">
    <property type="entry name" value="SPORE GERMINATION PROTEIN B3"/>
    <property type="match status" value="1"/>
</dbReference>
<sequence length="403" mass="43512">MKKPRALALLLCACLAALPLGGCLRSQTLDESEYVLAIGFDAGDAFAYRFSFAVQRINAESSEPRAEGFTLLTAEADTLFAAIETVCASLPHELSFARTTMMVFDAALLEREGSLEDLLSAAMEQLLIRYNASVFVSLDGAKEALEGLTGDGAEPSLDKLQSHFLDYAAETGFLPRVNLMQLYETLEGRCMDAALPLMGSSEGLRRLGAGDSVGDEEYAYLGGRMLTDTALDTGVAGAALMRGGRMAGVLDGQSVQLLLLVAGGFENGGMTFPLPEGEGVLYAAVRQTGAADIELTAEAVPRAEVRLSLRMSAMHPEELPQGLSAERMERRIEALLTERLERLFAACRALGTDVFGFGRIAVRQFQSAAAWEAYDWESAFCRMEADFHVDVSLEANEYHALLK</sequence>
<feature type="chain" id="PRO_5038593008" description="Germination protein, Ger(X)C family" evidence="8">
    <location>
        <begin position="23"/>
        <end position="403"/>
    </location>
</feature>
<evidence type="ECO:0000256" key="3">
    <source>
        <dbReference type="ARBA" id="ARBA00022544"/>
    </source>
</evidence>
<evidence type="ECO:0008006" key="13">
    <source>
        <dbReference type="Google" id="ProtNLM"/>
    </source>
</evidence>
<comment type="caution">
    <text evidence="11">The sequence shown here is derived from an EMBL/GenBank/DDBJ whole genome shotgun (WGS) entry which is preliminary data.</text>
</comment>
<evidence type="ECO:0000259" key="9">
    <source>
        <dbReference type="Pfam" id="PF05504"/>
    </source>
</evidence>
<evidence type="ECO:0000256" key="8">
    <source>
        <dbReference type="SAM" id="SignalP"/>
    </source>
</evidence>
<gene>
    <name evidence="11" type="ORF">IAD24_05575</name>
</gene>
<comment type="subcellular location">
    <subcellularLocation>
        <location evidence="1">Membrane</location>
        <topology evidence="1">Lipid-anchor</topology>
    </subcellularLocation>
</comment>
<dbReference type="AlphaFoldDB" id="A0A9D1STI3"/>
<evidence type="ECO:0000313" key="11">
    <source>
        <dbReference type="EMBL" id="HIU94614.1"/>
    </source>
</evidence>
<name>A0A9D1STI3_9FIRM</name>
<dbReference type="InterPro" id="IPR046953">
    <property type="entry name" value="Spore_GerAC-like_C"/>
</dbReference>
<evidence type="ECO:0000259" key="10">
    <source>
        <dbReference type="Pfam" id="PF25198"/>
    </source>
</evidence>
<keyword evidence="7" id="KW-0449">Lipoprotein</keyword>
<dbReference type="EMBL" id="DVNZ01000174">
    <property type="protein sequence ID" value="HIU94614.1"/>
    <property type="molecule type" value="Genomic_DNA"/>
</dbReference>
<dbReference type="Gene3D" id="3.30.300.210">
    <property type="entry name" value="Nutrient germinant receptor protein C, domain 3"/>
    <property type="match status" value="1"/>
</dbReference>
<organism evidence="11 12">
    <name type="scientific">Candidatus Aphodomorpha intestinavium</name>
    <dbReference type="NCBI Taxonomy" id="2840672"/>
    <lineage>
        <taxon>Bacteria</taxon>
        <taxon>Bacillati</taxon>
        <taxon>Bacillota</taxon>
        <taxon>Clostridia</taxon>
        <taxon>Eubacteriales</taxon>
        <taxon>Candidatus Aphodomorpha</taxon>
    </lineage>
</organism>
<evidence type="ECO:0000256" key="5">
    <source>
        <dbReference type="ARBA" id="ARBA00023136"/>
    </source>
</evidence>
<evidence type="ECO:0000256" key="6">
    <source>
        <dbReference type="ARBA" id="ARBA00023139"/>
    </source>
</evidence>
<dbReference type="GO" id="GO:0009847">
    <property type="term" value="P:spore germination"/>
    <property type="evidence" value="ECO:0007669"/>
    <property type="project" value="InterPro"/>
</dbReference>
<feature type="domain" description="Spore germination protein N-terminal" evidence="10">
    <location>
        <begin position="27"/>
        <end position="198"/>
    </location>
</feature>